<feature type="repeat" description="ANK" evidence="14">
    <location>
        <begin position="205"/>
        <end position="237"/>
    </location>
</feature>
<feature type="repeat" description="ANK" evidence="14">
    <location>
        <begin position="546"/>
        <end position="578"/>
    </location>
</feature>
<evidence type="ECO:0000256" key="8">
    <source>
        <dbReference type="ARBA" id="ARBA00023043"/>
    </source>
</evidence>
<evidence type="ECO:0000256" key="13">
    <source>
        <dbReference type="ARBA" id="ARBA00080475"/>
    </source>
</evidence>
<keyword evidence="6" id="KW-0378">Hydrolase</keyword>
<keyword evidence="16" id="KW-1185">Reference proteome</keyword>
<dbReference type="Pfam" id="PF00023">
    <property type="entry name" value="Ank"/>
    <property type="match status" value="4"/>
</dbReference>
<feature type="repeat" description="ANK" evidence="14">
    <location>
        <begin position="715"/>
        <end position="747"/>
    </location>
</feature>
<dbReference type="PANTHER" id="PTHR24123:SF33">
    <property type="entry name" value="PROTEIN HOS4"/>
    <property type="match status" value="1"/>
</dbReference>
<comment type="cofactor">
    <cofactor evidence="1">
        <name>Mg(2+)</name>
        <dbReference type="ChEBI" id="CHEBI:18420"/>
    </cofactor>
</comment>
<dbReference type="CDD" id="cd18887">
    <property type="entry name" value="NUDIX_UGPPase_Nudt14"/>
    <property type="match status" value="1"/>
</dbReference>
<feature type="repeat" description="ANK" evidence="14">
    <location>
        <begin position="613"/>
        <end position="645"/>
    </location>
</feature>
<dbReference type="PRINTS" id="PR01415">
    <property type="entry name" value="ANKYRIN"/>
</dbReference>
<evidence type="ECO:0000256" key="3">
    <source>
        <dbReference type="ARBA" id="ARBA00011738"/>
    </source>
</evidence>
<evidence type="ECO:0000256" key="1">
    <source>
        <dbReference type="ARBA" id="ARBA00001946"/>
    </source>
</evidence>
<dbReference type="PROSITE" id="PS50088">
    <property type="entry name" value="ANK_REPEAT"/>
    <property type="match status" value="22"/>
</dbReference>
<name>A0A9N9TVN9_PHYSR</name>
<feature type="repeat" description="ANK" evidence="14">
    <location>
        <begin position="579"/>
        <end position="611"/>
    </location>
</feature>
<dbReference type="InterPro" id="IPR004385">
    <property type="entry name" value="NDP_pyrophosphatase"/>
</dbReference>
<feature type="repeat" description="ANK" evidence="14">
    <location>
        <begin position="470"/>
        <end position="503"/>
    </location>
</feature>
<sequence>MGILQLEEQPPMIQAIFVGAIDEVKELIEYKHDVNSLDEEKRTPLHAAAYRGEAGISSLLLKNGAKVNAKDSKWVTPLHRACSVGADGVVHLLLNYQADVSARDRLWQTPLHIAAASDSYNCVEQILHQVPNPNVRDRSGRTALHYAAYNGHTFVAELLISRDCMVNACDKKDCRPLHCAVQMGHTDTAELLIKFGADINAKDRNQYTPLHVAAANGIDNVSRLLLNSGADVNAQNVYGNTPLHIACLNGHLGICQDLVASGANLEATNFRGQTPLHIAAASTHGMDCLMYLLRQNVDLNCQSLDGRTPLHMTAIHGRFTRSKTLIDSGAQIDCADKNGSTPLHIAAQYGHDLLANTLLTFGANPSKKGYEGRTPLHMCCLSGYVECGRKFVQCGVDLNDQDDSGKTPTHCAAYKGSHECLDLLVSNGADFKIVDNLRRLPIHYAASQGHYECVFTLVGIGSPFNEADIEGCTPLHLAAAYDHAGRCVYYLLDHKADPAMKDNRGFTPLHYAIAGGNVNGVQRLLEVEQKNQEKNDVKKMLSKCSVDITPLHLAAKLGNIDILKMIMPYFTDVNIRTNQGITPLLLAAREGHSQCVQVLLHYDAKVAMADYVNNMTPVHYSAKNGHSLCLSLLLHNSEDQNIVNMLDRQHRTALMLAVSGNNLECVHTLLRCDADPNIVDTDDHSCLFRAVVSGQDGVVQLLLSNNAKVQTTDVNGKTVLHLAAACGQFNCMQMILKYMTEDQVRAKDKQQCSALHWACYHGYANCVEYLLEQKIFKELEQNSFSPIHCATFSGSDKCLELLVNYFGKEIVNISDCRQRRPLHIAALHGHTECAKYLLEQGAEVQVFDEEGRTPLIAAAQYGQTQIVDILLTCNIDRTTCDKFGNTALHWACLKKHNQTALLILEDSQGDTIINVANKDKKTPLHICARNGLVDVTRELLKKGASVVAVDNEGLTPALSCAPNNNVAQCLALILQALSNVIDKELQEETFSKLIFQTVACDKNAKNKSSQTTILYPNRQQGSTAKNAPRLLVDNGDCFIKEKKDFNEGIENNRETLGLNLHKSYSHMSIAAQKDAKKGAAGLTKACRECFKLQHRCSECNLKLLLKKHLSGKSTREEFQVFLNKCMNESTSEYKLLFNSGCESPREVGLGDKLVKLEKKKPSEHLGFAQKHKAVQRPSTSSYLRKSPGKFESQLPNADDQLLATFWRNYVSSLKGSENSTNKSMSTSRMEELSNVRITEYIPTIYTNPRTICYKQNGIERKCDIFAERDGVIIIVYNKTRDVLVLVKQFRPSVYLQQVLDQDRTGPIDVNKYPANIAVTLEFCAGLDDKNIPSAQLAREEILEECGYNIDIDQLEKIGVSKNLSVTTGANSTFYYCEVTDDMRVSTGGGVDGENIEVIEMPVEEVIKYACNPDYVSSPTNFLYGFYWFLYNKYQKK</sequence>
<dbReference type="FunFam" id="3.90.79.10:FF:000035">
    <property type="entry name" value="Uridine diphosphate glucose pyrophosphatase"/>
    <property type="match status" value="1"/>
</dbReference>
<gene>
    <name evidence="15" type="ORF">PHYEVI_LOCUS7783</name>
</gene>
<keyword evidence="7" id="KW-0460">Magnesium</keyword>
<feature type="repeat" description="ANK" evidence="14">
    <location>
        <begin position="271"/>
        <end position="304"/>
    </location>
</feature>
<evidence type="ECO:0000256" key="9">
    <source>
        <dbReference type="ARBA" id="ARBA00051086"/>
    </source>
</evidence>
<feature type="repeat" description="ANK" evidence="14">
    <location>
        <begin position="649"/>
        <end position="681"/>
    </location>
</feature>
<dbReference type="GO" id="GO:0046872">
    <property type="term" value="F:metal ion binding"/>
    <property type="evidence" value="ECO:0007669"/>
    <property type="project" value="InterPro"/>
</dbReference>
<dbReference type="InterPro" id="IPR036770">
    <property type="entry name" value="Ankyrin_rpt-contain_sf"/>
</dbReference>
<evidence type="ECO:0000256" key="4">
    <source>
        <dbReference type="ARBA" id="ARBA00022490"/>
    </source>
</evidence>
<keyword evidence="5" id="KW-0677">Repeat</keyword>
<evidence type="ECO:0000313" key="16">
    <source>
        <dbReference type="Proteomes" id="UP001153712"/>
    </source>
</evidence>
<evidence type="ECO:0000256" key="7">
    <source>
        <dbReference type="ARBA" id="ARBA00022842"/>
    </source>
</evidence>
<dbReference type="SUPFAM" id="SSF55811">
    <property type="entry name" value="Nudix"/>
    <property type="match status" value="1"/>
</dbReference>
<feature type="repeat" description="ANK" evidence="14">
    <location>
        <begin position="371"/>
        <end position="403"/>
    </location>
</feature>
<feature type="repeat" description="ANK" evidence="14">
    <location>
        <begin position="504"/>
        <end position="536"/>
    </location>
</feature>
<feature type="repeat" description="ANK" evidence="14">
    <location>
        <begin position="139"/>
        <end position="171"/>
    </location>
</feature>
<feature type="repeat" description="ANK" evidence="14">
    <location>
        <begin position="919"/>
        <end position="951"/>
    </location>
</feature>
<dbReference type="SMART" id="SM00248">
    <property type="entry name" value="ANK"/>
    <property type="match status" value="28"/>
</dbReference>
<reference evidence="15" key="1">
    <citation type="submission" date="2022-01" db="EMBL/GenBank/DDBJ databases">
        <authorList>
            <person name="King R."/>
        </authorList>
    </citation>
    <scope>NUCLEOTIDE SEQUENCE</scope>
</reference>
<dbReference type="GO" id="GO:0005737">
    <property type="term" value="C:cytoplasm"/>
    <property type="evidence" value="ECO:0007669"/>
    <property type="project" value="UniProtKB-SubCell"/>
</dbReference>
<accession>A0A9N9TVN9</accession>
<protein>
    <recommendedName>
        <fullName evidence="12">Uridine diphosphate glucose pyrophosphatase NUDT14</fullName>
        <ecNumber evidence="11">3.6.1.45</ecNumber>
    </recommendedName>
    <alternativeName>
        <fullName evidence="13">Nucleoside diphosphate-linked moiety X motif 14</fullName>
    </alternativeName>
</protein>
<feature type="repeat" description="ANK" evidence="14">
    <location>
        <begin position="338"/>
        <end position="370"/>
    </location>
</feature>
<evidence type="ECO:0000256" key="5">
    <source>
        <dbReference type="ARBA" id="ARBA00022737"/>
    </source>
</evidence>
<evidence type="ECO:0000313" key="15">
    <source>
        <dbReference type="EMBL" id="CAG9861443.1"/>
    </source>
</evidence>
<feature type="repeat" description="ANK" evidence="14">
    <location>
        <begin position="238"/>
        <end position="270"/>
    </location>
</feature>
<feature type="repeat" description="ANK" evidence="14">
    <location>
        <begin position="172"/>
        <end position="204"/>
    </location>
</feature>
<evidence type="ECO:0000256" key="11">
    <source>
        <dbReference type="ARBA" id="ARBA00066480"/>
    </source>
</evidence>
<evidence type="ECO:0000256" key="10">
    <source>
        <dbReference type="ARBA" id="ARBA00054674"/>
    </source>
</evidence>
<evidence type="ECO:0000256" key="2">
    <source>
        <dbReference type="ARBA" id="ARBA00004496"/>
    </source>
</evidence>
<feature type="repeat" description="ANK" evidence="14">
    <location>
        <begin position="106"/>
        <end position="138"/>
    </location>
</feature>
<comment type="subunit">
    <text evidence="3">Homodimer.</text>
</comment>
<dbReference type="EC" id="3.6.1.45" evidence="11"/>
<feature type="repeat" description="ANK" evidence="14">
    <location>
        <begin position="404"/>
        <end position="436"/>
    </location>
</feature>
<comment type="subcellular location">
    <subcellularLocation>
        <location evidence="2">Cytoplasm</location>
    </subcellularLocation>
</comment>
<keyword evidence="4" id="KW-0963">Cytoplasm</keyword>
<dbReference type="SUPFAM" id="SSF48403">
    <property type="entry name" value="Ankyrin repeat"/>
    <property type="match status" value="3"/>
</dbReference>
<dbReference type="EMBL" id="OU900097">
    <property type="protein sequence ID" value="CAG9861443.1"/>
    <property type="molecule type" value="Genomic_DNA"/>
</dbReference>
<dbReference type="OrthoDB" id="6593077at2759"/>
<dbReference type="GO" id="GO:0008768">
    <property type="term" value="F:UDP-sugar diphosphatase activity"/>
    <property type="evidence" value="ECO:0007669"/>
    <property type="project" value="UniProtKB-EC"/>
</dbReference>
<feature type="repeat" description="ANK" evidence="14">
    <location>
        <begin position="817"/>
        <end position="849"/>
    </location>
</feature>
<dbReference type="Proteomes" id="UP001153712">
    <property type="component" value="Chromosome 4"/>
</dbReference>
<dbReference type="PANTHER" id="PTHR24123">
    <property type="entry name" value="ANKYRIN REPEAT-CONTAINING"/>
    <property type="match status" value="1"/>
</dbReference>
<dbReference type="InterPro" id="IPR002110">
    <property type="entry name" value="Ankyrin_rpt"/>
</dbReference>
<comment type="catalytic activity">
    <reaction evidence="9">
        <text>UDP-sugar + H2O = UMP + alpha-D-aldose 1-phosphate.</text>
        <dbReference type="EC" id="3.6.1.45"/>
    </reaction>
</comment>
<evidence type="ECO:0000256" key="14">
    <source>
        <dbReference type="PROSITE-ProRule" id="PRU00023"/>
    </source>
</evidence>
<dbReference type="Pfam" id="PF12796">
    <property type="entry name" value="Ank_2"/>
    <property type="match status" value="10"/>
</dbReference>
<feature type="repeat" description="ANK" evidence="14">
    <location>
        <begin position="305"/>
        <end position="337"/>
    </location>
</feature>
<organism evidence="15 16">
    <name type="scientific">Phyllotreta striolata</name>
    <name type="common">Striped flea beetle</name>
    <name type="synonym">Crioceris striolata</name>
    <dbReference type="NCBI Taxonomy" id="444603"/>
    <lineage>
        <taxon>Eukaryota</taxon>
        <taxon>Metazoa</taxon>
        <taxon>Ecdysozoa</taxon>
        <taxon>Arthropoda</taxon>
        <taxon>Hexapoda</taxon>
        <taxon>Insecta</taxon>
        <taxon>Pterygota</taxon>
        <taxon>Neoptera</taxon>
        <taxon>Endopterygota</taxon>
        <taxon>Coleoptera</taxon>
        <taxon>Polyphaga</taxon>
        <taxon>Cucujiformia</taxon>
        <taxon>Chrysomeloidea</taxon>
        <taxon>Chrysomelidae</taxon>
        <taxon>Galerucinae</taxon>
        <taxon>Alticini</taxon>
        <taxon>Phyllotreta</taxon>
    </lineage>
</organism>
<dbReference type="InterPro" id="IPR015797">
    <property type="entry name" value="NUDIX_hydrolase-like_dom_sf"/>
</dbReference>
<feature type="repeat" description="ANK" evidence="14">
    <location>
        <begin position="40"/>
        <end position="72"/>
    </location>
</feature>
<feature type="repeat" description="ANK" evidence="14">
    <location>
        <begin position="73"/>
        <end position="105"/>
    </location>
</feature>
<dbReference type="PROSITE" id="PS50297">
    <property type="entry name" value="ANK_REP_REGION"/>
    <property type="match status" value="18"/>
</dbReference>
<evidence type="ECO:0000256" key="6">
    <source>
        <dbReference type="ARBA" id="ARBA00022801"/>
    </source>
</evidence>
<comment type="function">
    <text evidence="10">Hydrolyzes UDP-glucose to glucose 1-phosphate and UMP and ADP-ribose to ribose 5-phosphate and AMP. The physiological substrate is probably UDP-glucose. Poor activity on other substrates such as ADP-glucose, CDP-glucose, GDP-glucose and GDP-mannose.</text>
</comment>
<feature type="repeat" description="ANK" evidence="14">
    <location>
        <begin position="850"/>
        <end position="882"/>
    </location>
</feature>
<dbReference type="Gene3D" id="1.25.40.20">
    <property type="entry name" value="Ankyrin repeat-containing domain"/>
    <property type="match status" value="10"/>
</dbReference>
<dbReference type="Gene3D" id="3.90.79.10">
    <property type="entry name" value="Nucleoside Triphosphate Pyrophosphohydrolase"/>
    <property type="match status" value="1"/>
</dbReference>
<dbReference type="NCBIfam" id="TIGR00052">
    <property type="entry name" value="nudix-type nucleoside diphosphatase, YffH/AdpP family"/>
    <property type="match status" value="1"/>
</dbReference>
<dbReference type="InterPro" id="IPR051165">
    <property type="entry name" value="Multifunctional_ANK_Repeat"/>
</dbReference>
<proteinExistence type="predicted"/>
<keyword evidence="8 14" id="KW-0040">ANK repeat</keyword>
<evidence type="ECO:0000256" key="12">
    <source>
        <dbReference type="ARBA" id="ARBA00071467"/>
    </source>
</evidence>